<name>A0ACC0B6N5_CATRO</name>
<accession>A0ACC0B6N5</accession>
<protein>
    <submittedName>
        <fullName evidence="1">Uncharacterized protein</fullName>
    </submittedName>
</protein>
<evidence type="ECO:0000313" key="2">
    <source>
        <dbReference type="Proteomes" id="UP001060085"/>
    </source>
</evidence>
<comment type="caution">
    <text evidence="1">The sequence shown here is derived from an EMBL/GenBank/DDBJ whole genome shotgun (WGS) entry which is preliminary data.</text>
</comment>
<dbReference type="Proteomes" id="UP001060085">
    <property type="component" value="Linkage Group LG04"/>
</dbReference>
<keyword evidence="2" id="KW-1185">Reference proteome</keyword>
<sequence>MTLPRLLTLFQLLLCEQMTTSENWQLFVHDERHKPRNNCLQSHAQKIYNVIANIKKNRMHEQNTIEEVLYLSAEWGYTVFYRKYEDNKALSDIVIAHPTSIAMIKTWPHVLIMDTTYKMNNSIVDKFTCLNDTCSIAIVVTGPRRRNPGVTDDLLQYEKSINSYLQYRGYSSDSNKANGLVQDEEAEFTTLRAFHSLLIAKTIKNVTADLVMEVASSKTIYTNDKRRKSTCHKT</sequence>
<reference evidence="2" key="1">
    <citation type="journal article" date="2023" name="Nat. Plants">
        <title>Single-cell RNA sequencing provides a high-resolution roadmap for understanding the multicellular compartmentation of specialized metabolism.</title>
        <authorList>
            <person name="Sun S."/>
            <person name="Shen X."/>
            <person name="Li Y."/>
            <person name="Li Y."/>
            <person name="Wang S."/>
            <person name="Li R."/>
            <person name="Zhang H."/>
            <person name="Shen G."/>
            <person name="Guo B."/>
            <person name="Wei J."/>
            <person name="Xu J."/>
            <person name="St-Pierre B."/>
            <person name="Chen S."/>
            <person name="Sun C."/>
        </authorList>
    </citation>
    <scope>NUCLEOTIDE SEQUENCE [LARGE SCALE GENOMIC DNA]</scope>
</reference>
<proteinExistence type="predicted"/>
<evidence type="ECO:0000313" key="1">
    <source>
        <dbReference type="EMBL" id="KAI5668305.1"/>
    </source>
</evidence>
<gene>
    <name evidence="1" type="ORF">M9H77_18158</name>
</gene>
<organism evidence="1 2">
    <name type="scientific">Catharanthus roseus</name>
    <name type="common">Madagascar periwinkle</name>
    <name type="synonym">Vinca rosea</name>
    <dbReference type="NCBI Taxonomy" id="4058"/>
    <lineage>
        <taxon>Eukaryota</taxon>
        <taxon>Viridiplantae</taxon>
        <taxon>Streptophyta</taxon>
        <taxon>Embryophyta</taxon>
        <taxon>Tracheophyta</taxon>
        <taxon>Spermatophyta</taxon>
        <taxon>Magnoliopsida</taxon>
        <taxon>eudicotyledons</taxon>
        <taxon>Gunneridae</taxon>
        <taxon>Pentapetalae</taxon>
        <taxon>asterids</taxon>
        <taxon>lamiids</taxon>
        <taxon>Gentianales</taxon>
        <taxon>Apocynaceae</taxon>
        <taxon>Rauvolfioideae</taxon>
        <taxon>Vinceae</taxon>
        <taxon>Catharanthinae</taxon>
        <taxon>Catharanthus</taxon>
    </lineage>
</organism>
<dbReference type="EMBL" id="CM044704">
    <property type="protein sequence ID" value="KAI5668305.1"/>
    <property type="molecule type" value="Genomic_DNA"/>
</dbReference>